<evidence type="ECO:0000313" key="2">
    <source>
        <dbReference type="Proteomes" id="UP000770661"/>
    </source>
</evidence>
<dbReference type="AlphaFoldDB" id="A0A8J4YF65"/>
<dbReference type="OrthoDB" id="7480422at2759"/>
<comment type="caution">
    <text evidence="1">The sequence shown here is derived from an EMBL/GenBank/DDBJ whole genome shotgun (WGS) entry which is preliminary data.</text>
</comment>
<organism evidence="1 2">
    <name type="scientific">Chionoecetes opilio</name>
    <name type="common">Atlantic snow crab</name>
    <name type="synonym">Cancer opilio</name>
    <dbReference type="NCBI Taxonomy" id="41210"/>
    <lineage>
        <taxon>Eukaryota</taxon>
        <taxon>Metazoa</taxon>
        <taxon>Ecdysozoa</taxon>
        <taxon>Arthropoda</taxon>
        <taxon>Crustacea</taxon>
        <taxon>Multicrustacea</taxon>
        <taxon>Malacostraca</taxon>
        <taxon>Eumalacostraca</taxon>
        <taxon>Eucarida</taxon>
        <taxon>Decapoda</taxon>
        <taxon>Pleocyemata</taxon>
        <taxon>Brachyura</taxon>
        <taxon>Eubrachyura</taxon>
        <taxon>Majoidea</taxon>
        <taxon>Majidae</taxon>
        <taxon>Chionoecetes</taxon>
    </lineage>
</organism>
<protein>
    <submittedName>
        <fullName evidence="1">Uncharacterized protein</fullName>
    </submittedName>
</protein>
<name>A0A8J4YF65_CHIOP</name>
<gene>
    <name evidence="1" type="ORF">GWK47_043294</name>
</gene>
<dbReference type="EMBL" id="JACEEZ010008649">
    <property type="protein sequence ID" value="KAG0723089.1"/>
    <property type="molecule type" value="Genomic_DNA"/>
</dbReference>
<keyword evidence="2" id="KW-1185">Reference proteome</keyword>
<accession>A0A8J4YF65</accession>
<proteinExistence type="predicted"/>
<sequence>MRLRTDHSNLSSSGGKGQACAACTRLQEAAPKLAELRLNPRGKALPFTRAAHNIDHQVTVHFARTDIPRSFLPRYGRLWNTLVRKTDCIHPIPCTAFQYRA</sequence>
<dbReference type="Proteomes" id="UP000770661">
    <property type="component" value="Unassembled WGS sequence"/>
</dbReference>
<reference evidence="1" key="1">
    <citation type="submission" date="2020-07" db="EMBL/GenBank/DDBJ databases">
        <title>The High-quality genome of the commercially important snow crab, Chionoecetes opilio.</title>
        <authorList>
            <person name="Jeong J.-H."/>
            <person name="Ryu S."/>
        </authorList>
    </citation>
    <scope>NUCLEOTIDE SEQUENCE</scope>
    <source>
        <strain evidence="1">MADBK_172401_WGS</strain>
        <tissue evidence="1">Digestive gland</tissue>
    </source>
</reference>
<evidence type="ECO:0000313" key="1">
    <source>
        <dbReference type="EMBL" id="KAG0723089.1"/>
    </source>
</evidence>